<evidence type="ECO:0000256" key="3">
    <source>
        <dbReference type="ARBA" id="ARBA00022723"/>
    </source>
</evidence>
<keyword evidence="6 11" id="KW-0862">Zinc</keyword>
<evidence type="ECO:0000313" key="12">
    <source>
        <dbReference type="EMBL" id="KAK2077857.1"/>
    </source>
</evidence>
<comment type="subcellular location">
    <subcellularLocation>
        <location evidence="1 11">Nucleus</location>
    </subcellularLocation>
</comment>
<dbReference type="AlphaFoldDB" id="A0AAD9IKG7"/>
<keyword evidence="8 11" id="KW-0804">Transcription</keyword>
<evidence type="ECO:0000256" key="2">
    <source>
        <dbReference type="ARBA" id="ARBA00005273"/>
    </source>
</evidence>
<name>A0AAD9IKG7_PROWI</name>
<evidence type="ECO:0000256" key="6">
    <source>
        <dbReference type="ARBA" id="ARBA00022833"/>
    </source>
</evidence>
<sequence>MPQVLSFFNFAALGDPQAALVVQSVSTHSRLRQGANIPTRILCLLASPDASAQYIALMNCIFAAQRNDIVLDCCKIGMDEARFAQQAAALTGGTYLRVAEPAALLQYLLMVFEAGSKTRALLRPPQSSGEEGGTTCMCHRQPIMIGQVCSVCLSVFCKPVPVCLTCGATFD</sequence>
<accession>A0AAD9IKG7</accession>
<gene>
    <name evidence="12" type="ORF">QBZ16_003725</name>
</gene>
<keyword evidence="3 11" id="KW-0479">Metal-binding</keyword>
<comment type="subunit">
    <text evidence="11">Component of the 7-subunit TFIIH core complex composed of XPB, XPD, TFB1/GTF2H1, GTF2H2/P44, TFB4/GTF2H3, TFB2/GTF2H4 and TFB5/GTF2H5, which is active in NER. The core complex associates with the 3-subunit CDK-activating kinase (CAK) module composed of CYCH1/cyclin H1, CDKD and MAT1/At4g30820 to form the 10-subunit holoenzyme (holo-TFIIH) active in transcription.</text>
</comment>
<comment type="similarity">
    <text evidence="2 11">Belongs to the TFB4 family.</text>
</comment>
<dbReference type="InterPro" id="IPR036465">
    <property type="entry name" value="vWFA_dom_sf"/>
</dbReference>
<dbReference type="Gene3D" id="3.40.50.410">
    <property type="entry name" value="von Willebrand factor, type A domain"/>
    <property type="match status" value="1"/>
</dbReference>
<dbReference type="InterPro" id="IPR004600">
    <property type="entry name" value="TFIIH_Tfb4/GTF2H3"/>
</dbReference>
<proteinExistence type="inferred from homology"/>
<evidence type="ECO:0000256" key="9">
    <source>
        <dbReference type="ARBA" id="ARBA00023204"/>
    </source>
</evidence>
<keyword evidence="5 11" id="KW-0863">Zinc-finger</keyword>
<evidence type="ECO:0000256" key="7">
    <source>
        <dbReference type="ARBA" id="ARBA00023015"/>
    </source>
</evidence>
<evidence type="ECO:0000256" key="10">
    <source>
        <dbReference type="ARBA" id="ARBA00023242"/>
    </source>
</evidence>
<keyword evidence="9 11" id="KW-0234">DNA repair</keyword>
<dbReference type="GO" id="GO:0008270">
    <property type="term" value="F:zinc ion binding"/>
    <property type="evidence" value="ECO:0007669"/>
    <property type="project" value="UniProtKB-KW"/>
</dbReference>
<evidence type="ECO:0000256" key="8">
    <source>
        <dbReference type="ARBA" id="ARBA00023163"/>
    </source>
</evidence>
<evidence type="ECO:0000256" key="1">
    <source>
        <dbReference type="ARBA" id="ARBA00004123"/>
    </source>
</evidence>
<dbReference type="Proteomes" id="UP001255856">
    <property type="component" value="Unassembled WGS sequence"/>
</dbReference>
<dbReference type="EMBL" id="JASFZW010000005">
    <property type="protein sequence ID" value="KAK2077857.1"/>
    <property type="molecule type" value="Genomic_DNA"/>
</dbReference>
<evidence type="ECO:0000256" key="11">
    <source>
        <dbReference type="RuleBase" id="RU368090"/>
    </source>
</evidence>
<dbReference type="Pfam" id="PF03850">
    <property type="entry name" value="Tfb4"/>
    <property type="match status" value="1"/>
</dbReference>
<dbReference type="GO" id="GO:0006289">
    <property type="term" value="P:nucleotide-excision repair"/>
    <property type="evidence" value="ECO:0007669"/>
    <property type="project" value="UniProtKB-UniRule"/>
</dbReference>
<dbReference type="PANTHER" id="PTHR12831:SF0">
    <property type="entry name" value="GENERAL TRANSCRIPTION FACTOR IIH SUBUNIT 3"/>
    <property type="match status" value="1"/>
</dbReference>
<dbReference type="GO" id="GO:0005675">
    <property type="term" value="C:transcription factor TFIIH holo complex"/>
    <property type="evidence" value="ECO:0007669"/>
    <property type="project" value="UniProtKB-UniRule"/>
</dbReference>
<keyword evidence="13" id="KW-1185">Reference proteome</keyword>
<protein>
    <recommendedName>
        <fullName evidence="11">General transcription and DNA repair factor IIH subunit TFB4</fullName>
    </recommendedName>
    <alternativeName>
        <fullName evidence="11">RNA polymerase II transcription factor B subunit 4</fullName>
    </alternativeName>
</protein>
<organism evidence="12 13">
    <name type="scientific">Prototheca wickerhamii</name>
    <dbReference type="NCBI Taxonomy" id="3111"/>
    <lineage>
        <taxon>Eukaryota</taxon>
        <taxon>Viridiplantae</taxon>
        <taxon>Chlorophyta</taxon>
        <taxon>core chlorophytes</taxon>
        <taxon>Trebouxiophyceae</taxon>
        <taxon>Chlorellales</taxon>
        <taxon>Chlorellaceae</taxon>
        <taxon>Prototheca</taxon>
    </lineage>
</organism>
<comment type="function">
    <text evidence="11">Component of the general transcription and DNA repair factor IIH (TFIIH) core complex, which is involved in general and transcription-coupled nucleotide excision repair (NER) of damaged DNA and, when complexed to CAK, in RNA transcription by RNA polymerase II. In NER, TFIIH acts by opening DNA around the lesion to allow the excision of the damaged oligonucleotide and its replacement by a new DNA fragment. In transcription, TFIIH has an essential role in transcription initiation. When the pre-initiation complex (PIC) has been established, TFIIH is required for promoter opening and promoter escape. Phosphorylation of the C-terminal tail (CTD) of the largest subunit of RNA polymerase II by the kinase module CAK controls the initiation of transcription.</text>
</comment>
<evidence type="ECO:0000256" key="5">
    <source>
        <dbReference type="ARBA" id="ARBA00022771"/>
    </source>
</evidence>
<keyword evidence="7 11" id="KW-0805">Transcription regulation</keyword>
<dbReference type="GO" id="GO:0006355">
    <property type="term" value="P:regulation of DNA-templated transcription"/>
    <property type="evidence" value="ECO:0007669"/>
    <property type="project" value="InterPro"/>
</dbReference>
<evidence type="ECO:0000313" key="13">
    <source>
        <dbReference type="Proteomes" id="UP001255856"/>
    </source>
</evidence>
<keyword evidence="10 11" id="KW-0539">Nucleus</keyword>
<evidence type="ECO:0000256" key="4">
    <source>
        <dbReference type="ARBA" id="ARBA00022763"/>
    </source>
</evidence>
<dbReference type="PANTHER" id="PTHR12831">
    <property type="entry name" value="TRANSCRIPTION INITIATION FACTOR IIH TFIIH , POLYPEPTIDE 3-RELATED"/>
    <property type="match status" value="1"/>
</dbReference>
<keyword evidence="4 11" id="KW-0227">DNA damage</keyword>
<comment type="caution">
    <text evidence="12">The sequence shown here is derived from an EMBL/GenBank/DDBJ whole genome shotgun (WGS) entry which is preliminary data.</text>
</comment>
<reference evidence="12" key="1">
    <citation type="submission" date="2021-01" db="EMBL/GenBank/DDBJ databases">
        <authorList>
            <person name="Eckstrom K.M.E."/>
        </authorList>
    </citation>
    <scope>NUCLEOTIDE SEQUENCE</scope>
    <source>
        <strain evidence="12">UVCC 0001</strain>
    </source>
</reference>
<dbReference type="GO" id="GO:0000439">
    <property type="term" value="C:transcription factor TFIIH core complex"/>
    <property type="evidence" value="ECO:0007669"/>
    <property type="project" value="UniProtKB-UniRule"/>
</dbReference>